<dbReference type="PANTHER" id="PTHR43355:SF2">
    <property type="entry name" value="FLAVIN REDUCTASE (NADPH)"/>
    <property type="match status" value="1"/>
</dbReference>
<evidence type="ECO:0000313" key="4">
    <source>
        <dbReference type="Proteomes" id="UP000609121"/>
    </source>
</evidence>
<dbReference type="EMBL" id="JACVXA010000068">
    <property type="protein sequence ID" value="MBE3640015.1"/>
    <property type="molecule type" value="Genomic_DNA"/>
</dbReference>
<dbReference type="GO" id="GO:0004074">
    <property type="term" value="F:biliverdin reductase [NAD(P)H] activity"/>
    <property type="evidence" value="ECO:0007669"/>
    <property type="project" value="TreeGrafter"/>
</dbReference>
<keyword evidence="4" id="KW-1185">Reference proteome</keyword>
<evidence type="ECO:0000256" key="1">
    <source>
        <dbReference type="SAM" id="MobiDB-lite"/>
    </source>
</evidence>
<dbReference type="PANTHER" id="PTHR43355">
    <property type="entry name" value="FLAVIN REDUCTASE (NADPH)"/>
    <property type="match status" value="1"/>
</dbReference>
<feature type="domain" description="NAD(P)-binding" evidence="2">
    <location>
        <begin position="8"/>
        <end position="183"/>
    </location>
</feature>
<dbReference type="InterPro" id="IPR036291">
    <property type="entry name" value="NAD(P)-bd_dom_sf"/>
</dbReference>
<dbReference type="GO" id="GO:0042602">
    <property type="term" value="F:riboflavin reductase (NADPH) activity"/>
    <property type="evidence" value="ECO:0007669"/>
    <property type="project" value="TreeGrafter"/>
</dbReference>
<dbReference type="AlphaFoldDB" id="A0A8J6YYK2"/>
<evidence type="ECO:0000259" key="2">
    <source>
        <dbReference type="Pfam" id="PF13460"/>
    </source>
</evidence>
<evidence type="ECO:0000313" key="3">
    <source>
        <dbReference type="EMBL" id="MBE3640015.1"/>
    </source>
</evidence>
<sequence length="217" mass="22897">MNRILILGANGQIARHVIRSLREDGESRMTLFLRDATRAMATAGDGTRVFEGDVLDPLMLEAAMDGQDMVYANLSGALDTHAAAITAAMARTGLRRLVFVSAMGVHGEVPGMRLGAGFAPHRAAARIIEAAGVDHTLLRPAWLSDEDEVAYGLSARDEAFANPQEPVSRRSVADLVSRICRNPDKAVGASLGVHRRAEPGHPGCDAAGSAPRGAQAP</sequence>
<accession>A0A8J6YYK2</accession>
<reference evidence="3" key="1">
    <citation type="submission" date="2020-09" db="EMBL/GenBank/DDBJ databases">
        <title>A novel bacterium of genus Mangrovicoccus, isolated from South China Sea.</title>
        <authorList>
            <person name="Huang H."/>
            <person name="Mo K."/>
            <person name="Hu Y."/>
        </authorList>
    </citation>
    <scope>NUCLEOTIDE SEQUENCE</scope>
    <source>
        <strain evidence="3">HB182678</strain>
    </source>
</reference>
<dbReference type="SUPFAM" id="SSF51735">
    <property type="entry name" value="NAD(P)-binding Rossmann-fold domains"/>
    <property type="match status" value="1"/>
</dbReference>
<dbReference type="Proteomes" id="UP000609121">
    <property type="component" value="Unassembled WGS sequence"/>
</dbReference>
<dbReference type="Gene3D" id="3.40.50.720">
    <property type="entry name" value="NAD(P)-binding Rossmann-like Domain"/>
    <property type="match status" value="1"/>
</dbReference>
<dbReference type="Pfam" id="PF13460">
    <property type="entry name" value="NAD_binding_10"/>
    <property type="match status" value="1"/>
</dbReference>
<dbReference type="InterPro" id="IPR016040">
    <property type="entry name" value="NAD(P)-bd_dom"/>
</dbReference>
<feature type="non-terminal residue" evidence="3">
    <location>
        <position position="217"/>
    </location>
</feature>
<proteinExistence type="predicted"/>
<feature type="region of interest" description="Disordered" evidence="1">
    <location>
        <begin position="188"/>
        <end position="217"/>
    </location>
</feature>
<gene>
    <name evidence="3" type="ORF">ICN82_17565</name>
</gene>
<dbReference type="RefSeq" id="WP_193185419.1">
    <property type="nucleotide sequence ID" value="NZ_JACVXA010000068.1"/>
</dbReference>
<organism evidence="3 4">
    <name type="scientific">Mangrovicoccus algicola</name>
    <dbReference type="NCBI Taxonomy" id="2771008"/>
    <lineage>
        <taxon>Bacteria</taxon>
        <taxon>Pseudomonadati</taxon>
        <taxon>Pseudomonadota</taxon>
        <taxon>Alphaproteobacteria</taxon>
        <taxon>Rhodobacterales</taxon>
        <taxon>Paracoccaceae</taxon>
        <taxon>Mangrovicoccus</taxon>
    </lineage>
</organism>
<dbReference type="InterPro" id="IPR051606">
    <property type="entry name" value="Polyketide_Oxido-like"/>
</dbReference>
<protein>
    <submittedName>
        <fullName evidence="3">NAD(P)H-binding protein</fullName>
    </submittedName>
</protein>
<comment type="caution">
    <text evidence="3">The sequence shown here is derived from an EMBL/GenBank/DDBJ whole genome shotgun (WGS) entry which is preliminary data.</text>
</comment>
<name>A0A8J6YYK2_9RHOB</name>